<name>A0ABU0LBJ1_XANAG</name>
<dbReference type="RefSeq" id="WP_237345020.1">
    <property type="nucleotide sequence ID" value="NZ_JABWGX010000007.1"/>
</dbReference>
<evidence type="ECO:0000313" key="2">
    <source>
        <dbReference type="Proteomes" id="UP001241747"/>
    </source>
</evidence>
<keyword evidence="2" id="KW-1185">Reference proteome</keyword>
<reference evidence="1 2" key="1">
    <citation type="submission" date="2023-07" db="EMBL/GenBank/DDBJ databases">
        <title>Genomic Encyclopedia of Type Strains, Phase IV (KMG-IV): sequencing the most valuable type-strain genomes for metagenomic binning, comparative biology and taxonomic classification.</title>
        <authorList>
            <person name="Goeker M."/>
        </authorList>
    </citation>
    <scope>NUCLEOTIDE SEQUENCE [LARGE SCALE GENOMIC DNA]</scope>
    <source>
        <strain evidence="1 2">DSM 3770</strain>
    </source>
</reference>
<organism evidence="1 2">
    <name type="scientific">Xanthobacter agilis</name>
    <dbReference type="NCBI Taxonomy" id="47492"/>
    <lineage>
        <taxon>Bacteria</taxon>
        <taxon>Pseudomonadati</taxon>
        <taxon>Pseudomonadota</taxon>
        <taxon>Alphaproteobacteria</taxon>
        <taxon>Hyphomicrobiales</taxon>
        <taxon>Xanthobacteraceae</taxon>
        <taxon>Xanthobacter</taxon>
    </lineage>
</organism>
<dbReference type="InterPro" id="IPR036393">
    <property type="entry name" value="AceGlu_kinase-like_sf"/>
</dbReference>
<comment type="caution">
    <text evidence="1">The sequence shown here is derived from an EMBL/GenBank/DDBJ whole genome shotgun (WGS) entry which is preliminary data.</text>
</comment>
<protein>
    <submittedName>
        <fullName evidence="1">Aspartokinase-like uncharacterized kinase</fullName>
    </submittedName>
</protein>
<sequence length="214" mass="21883">MSPLPPCLPPLVVKLGGSLMREAPPRVLLERLAPLAGLVLVPGGGVFADAVRDAQPRLGFSDGAAHRMALLAMEQTACMLQDLAPGLRGARTLAGLAAAGPGAAVWFPAALLTGHLEIAESWDVTSDSLALWLAGALGAPRLLLVKAEGAAVPPRSGTRAEDVATWSRLGLVDGAFEGMALGYEGDIVLAAADDASTLDTVLAPYEAAGRTHEP</sequence>
<dbReference type="EMBL" id="JAUSVY010000002">
    <property type="protein sequence ID" value="MDQ0504496.1"/>
    <property type="molecule type" value="Genomic_DNA"/>
</dbReference>
<dbReference type="SUPFAM" id="SSF53633">
    <property type="entry name" value="Carbamate kinase-like"/>
    <property type="match status" value="1"/>
</dbReference>
<gene>
    <name evidence="1" type="ORF">QOZ94_001270</name>
</gene>
<accession>A0ABU0LBJ1</accession>
<proteinExistence type="predicted"/>
<dbReference type="Gene3D" id="3.40.1160.10">
    <property type="entry name" value="Acetylglutamate kinase-like"/>
    <property type="match status" value="1"/>
</dbReference>
<dbReference type="Proteomes" id="UP001241747">
    <property type="component" value="Unassembled WGS sequence"/>
</dbReference>
<evidence type="ECO:0000313" key="1">
    <source>
        <dbReference type="EMBL" id="MDQ0504496.1"/>
    </source>
</evidence>